<keyword evidence="4" id="KW-1185">Reference proteome</keyword>
<organism evidence="3 4">
    <name type="scientific">Labilithrix luteola</name>
    <dbReference type="NCBI Taxonomy" id="1391654"/>
    <lineage>
        <taxon>Bacteria</taxon>
        <taxon>Pseudomonadati</taxon>
        <taxon>Myxococcota</taxon>
        <taxon>Polyangia</taxon>
        <taxon>Polyangiales</taxon>
        <taxon>Labilitrichaceae</taxon>
        <taxon>Labilithrix</taxon>
    </lineage>
</organism>
<dbReference type="EMBL" id="CP012333">
    <property type="protein sequence ID" value="AKV02010.1"/>
    <property type="molecule type" value="Genomic_DNA"/>
</dbReference>
<evidence type="ECO:0008006" key="5">
    <source>
        <dbReference type="Google" id="ProtNLM"/>
    </source>
</evidence>
<dbReference type="RefSeq" id="WP_146652995.1">
    <property type="nucleotide sequence ID" value="NZ_CP012333.1"/>
</dbReference>
<feature type="compositionally biased region" description="Low complexity" evidence="1">
    <location>
        <begin position="65"/>
        <end position="80"/>
    </location>
</feature>
<dbReference type="PROSITE" id="PS51257">
    <property type="entry name" value="PROKAR_LIPOPROTEIN"/>
    <property type="match status" value="1"/>
</dbReference>
<dbReference type="STRING" id="1391654.AKJ09_08673"/>
<gene>
    <name evidence="3" type="ORF">AKJ09_08673</name>
</gene>
<dbReference type="AlphaFoldDB" id="A0A0K1Q9A7"/>
<feature type="region of interest" description="Disordered" evidence="1">
    <location>
        <begin position="31"/>
        <end position="88"/>
    </location>
</feature>
<feature type="compositionally biased region" description="Polar residues" evidence="1">
    <location>
        <begin position="31"/>
        <end position="47"/>
    </location>
</feature>
<evidence type="ECO:0000256" key="2">
    <source>
        <dbReference type="SAM" id="SignalP"/>
    </source>
</evidence>
<evidence type="ECO:0000256" key="1">
    <source>
        <dbReference type="SAM" id="MobiDB-lite"/>
    </source>
</evidence>
<accession>A0A0K1Q9A7</accession>
<keyword evidence="2" id="KW-0732">Signal</keyword>
<name>A0A0K1Q9A7_9BACT</name>
<dbReference type="KEGG" id="llu:AKJ09_08673"/>
<evidence type="ECO:0000313" key="3">
    <source>
        <dbReference type="EMBL" id="AKV02010.1"/>
    </source>
</evidence>
<feature type="signal peptide" evidence="2">
    <location>
        <begin position="1"/>
        <end position="30"/>
    </location>
</feature>
<proteinExistence type="predicted"/>
<dbReference type="Proteomes" id="UP000064967">
    <property type="component" value="Chromosome"/>
</dbReference>
<protein>
    <recommendedName>
        <fullName evidence="5">Lipoprotein</fullName>
    </recommendedName>
</protein>
<feature type="chain" id="PRO_5005467070" description="Lipoprotein" evidence="2">
    <location>
        <begin position="31"/>
        <end position="333"/>
    </location>
</feature>
<sequence length="333" mass="34949">MQHESRHRPNAYAVIALASLLTSAALTATACTNDNDGSTPVGTQEPTTPAADSGTGKSDAKAPDAGDASVTDAAADAADSATEDPDACADGGCEPKTGCAAIPGAAFCDDFDKDDALDSGKTKWDFLEPTSQPVLALSKARAVSQPNSLQSQIIDGTTPGAKFAKTVQKADFTEATWSYDVFFENVGTTDGYFLDDFQFTDAAGPDTFGFRVVMFADNASIGQFKIEHNQTANGGDYVIEDPMPAGTVLLGKWHHIEQTAKFAFANTAADASSTDTVQFTLSVDGNVAFQKSYPGITRAQATFARIAGMPLVFNKANSAGLKIFWDNHAVVLK</sequence>
<evidence type="ECO:0000313" key="4">
    <source>
        <dbReference type="Proteomes" id="UP000064967"/>
    </source>
</evidence>
<reference evidence="3 4" key="1">
    <citation type="submission" date="2015-08" db="EMBL/GenBank/DDBJ databases">
        <authorList>
            <person name="Babu N.S."/>
            <person name="Beckwith C.J."/>
            <person name="Beseler K.G."/>
            <person name="Brison A."/>
            <person name="Carone J.V."/>
            <person name="Caskin T.P."/>
            <person name="Diamond M."/>
            <person name="Durham M.E."/>
            <person name="Foxe J.M."/>
            <person name="Go M."/>
            <person name="Henderson B.A."/>
            <person name="Jones I.B."/>
            <person name="McGettigan J.A."/>
            <person name="Micheletti S.J."/>
            <person name="Nasrallah M.E."/>
            <person name="Ortiz D."/>
            <person name="Piller C.R."/>
            <person name="Privatt S.R."/>
            <person name="Schneider S.L."/>
            <person name="Sharp S."/>
            <person name="Smith T.C."/>
            <person name="Stanton J.D."/>
            <person name="Ullery H.E."/>
            <person name="Wilson R.J."/>
            <person name="Serrano M.G."/>
            <person name="Buck G."/>
            <person name="Lee V."/>
            <person name="Wang Y."/>
            <person name="Carvalho R."/>
            <person name="Voegtly L."/>
            <person name="Shi R."/>
            <person name="Duckworth R."/>
            <person name="Johnson A."/>
            <person name="Loviza R."/>
            <person name="Walstead R."/>
            <person name="Shah Z."/>
            <person name="Kiflezghi M."/>
            <person name="Wade K."/>
            <person name="Ball S.L."/>
            <person name="Bradley K.W."/>
            <person name="Asai D.J."/>
            <person name="Bowman C.A."/>
            <person name="Russell D.A."/>
            <person name="Pope W.H."/>
            <person name="Jacobs-Sera D."/>
            <person name="Hendrix R.W."/>
            <person name="Hatfull G.F."/>
        </authorList>
    </citation>
    <scope>NUCLEOTIDE SEQUENCE [LARGE SCALE GENOMIC DNA]</scope>
    <source>
        <strain evidence="3 4">DSM 27648</strain>
    </source>
</reference>